<dbReference type="EMBL" id="JASJQH010001685">
    <property type="protein sequence ID" value="KAK9760938.1"/>
    <property type="molecule type" value="Genomic_DNA"/>
</dbReference>
<reference evidence="2 3" key="1">
    <citation type="submission" date="2023-04" db="EMBL/GenBank/DDBJ databases">
        <title>Genome of Basidiobolus ranarum AG-B5.</title>
        <authorList>
            <person name="Stajich J.E."/>
            <person name="Carter-House D."/>
            <person name="Gryganskyi A."/>
        </authorList>
    </citation>
    <scope>NUCLEOTIDE SEQUENCE [LARGE SCALE GENOMIC DNA]</scope>
    <source>
        <strain evidence="2 3">AG-B5</strain>
    </source>
</reference>
<feature type="region of interest" description="Disordered" evidence="1">
    <location>
        <begin position="42"/>
        <end position="67"/>
    </location>
</feature>
<proteinExistence type="predicted"/>
<accession>A0ABR2WHG0</accession>
<evidence type="ECO:0008006" key="4">
    <source>
        <dbReference type="Google" id="ProtNLM"/>
    </source>
</evidence>
<gene>
    <name evidence="2" type="ORF">K7432_014548</name>
</gene>
<evidence type="ECO:0000256" key="1">
    <source>
        <dbReference type="SAM" id="MobiDB-lite"/>
    </source>
</evidence>
<protein>
    <recommendedName>
        <fullName evidence="4">CsbD family protein</fullName>
    </recommendedName>
</protein>
<dbReference type="Proteomes" id="UP001479436">
    <property type="component" value="Unassembled WGS sequence"/>
</dbReference>
<keyword evidence="3" id="KW-1185">Reference proteome</keyword>
<name>A0ABR2WHG0_9FUNG</name>
<feature type="compositionally biased region" description="Basic and acidic residues" evidence="1">
    <location>
        <begin position="57"/>
        <end position="67"/>
    </location>
</feature>
<sequence length="67" mass="7058">MSKISTTAKNTAGVIQEGIGKVIGNIDMIAKGEQKQVEAHQQKIAAHQKPTGNAHGIVDEPTHSTVN</sequence>
<evidence type="ECO:0000313" key="3">
    <source>
        <dbReference type="Proteomes" id="UP001479436"/>
    </source>
</evidence>
<organism evidence="2 3">
    <name type="scientific">Basidiobolus ranarum</name>
    <dbReference type="NCBI Taxonomy" id="34480"/>
    <lineage>
        <taxon>Eukaryota</taxon>
        <taxon>Fungi</taxon>
        <taxon>Fungi incertae sedis</taxon>
        <taxon>Zoopagomycota</taxon>
        <taxon>Entomophthoromycotina</taxon>
        <taxon>Basidiobolomycetes</taxon>
        <taxon>Basidiobolales</taxon>
        <taxon>Basidiobolaceae</taxon>
        <taxon>Basidiobolus</taxon>
    </lineage>
</organism>
<comment type="caution">
    <text evidence="2">The sequence shown here is derived from an EMBL/GenBank/DDBJ whole genome shotgun (WGS) entry which is preliminary data.</text>
</comment>
<evidence type="ECO:0000313" key="2">
    <source>
        <dbReference type="EMBL" id="KAK9760938.1"/>
    </source>
</evidence>